<dbReference type="PANTHER" id="PTHR42679">
    <property type="entry name" value="S-METHYL-5'-THIOADENOSINE PHOSPHORYLASE"/>
    <property type="match status" value="1"/>
</dbReference>
<keyword evidence="1" id="KW-0328">Glycosyltransferase</keyword>
<evidence type="ECO:0000256" key="1">
    <source>
        <dbReference type="ARBA" id="ARBA00022676"/>
    </source>
</evidence>
<dbReference type="InterPro" id="IPR010044">
    <property type="entry name" value="MTAP"/>
</dbReference>
<evidence type="ECO:0000313" key="4">
    <source>
        <dbReference type="EMBL" id="SVA53813.1"/>
    </source>
</evidence>
<dbReference type="Gene3D" id="3.40.50.1580">
    <property type="entry name" value="Nucleoside phosphorylase domain"/>
    <property type="match status" value="1"/>
</dbReference>
<keyword evidence="2" id="KW-0808">Transferase</keyword>
<dbReference type="GO" id="GO:0017061">
    <property type="term" value="F:S-methyl-5-thioadenosine phosphorylase activity"/>
    <property type="evidence" value="ECO:0007669"/>
    <property type="project" value="InterPro"/>
</dbReference>
<gene>
    <name evidence="4" type="ORF">METZ01_LOCUS106667</name>
</gene>
<reference evidence="4" key="1">
    <citation type="submission" date="2018-05" db="EMBL/GenBank/DDBJ databases">
        <authorList>
            <person name="Lanie J.A."/>
            <person name="Ng W.-L."/>
            <person name="Kazmierczak K.M."/>
            <person name="Andrzejewski T.M."/>
            <person name="Davidsen T.M."/>
            <person name="Wayne K.J."/>
            <person name="Tettelin H."/>
            <person name="Glass J.I."/>
            <person name="Rusch D."/>
            <person name="Podicherti R."/>
            <person name="Tsui H.-C.T."/>
            <person name="Winkler M.E."/>
        </authorList>
    </citation>
    <scope>NUCLEOTIDE SEQUENCE</scope>
</reference>
<sequence length="257" mass="27406">MKRSDQNETPFLIGVLGGTVTTEDTNHTKTAGSSATPFGEPSAALQNLDMGLANVAFMARHGHPHAIAPHDINYRANLWALYEASVSAIIAIYAVGAIRNDLVIGDIVIPDQIIDYTWGREGSFNAKLGLNHFDFSEPFNAVVRQHLISSAKESGHSVHTTATYGCTQGPRLETSAEIERLRRDGCDLVGMTAMPEAALARELNIPFGGICLIVNAAAGRSDGPIRHQEISLAVARNSANLLDIVGRAARALGDILG</sequence>
<dbReference type="NCBIfam" id="NF006599">
    <property type="entry name" value="PRK09136.1"/>
    <property type="match status" value="1"/>
</dbReference>
<organism evidence="4">
    <name type="scientific">marine metagenome</name>
    <dbReference type="NCBI Taxonomy" id="408172"/>
    <lineage>
        <taxon>unclassified sequences</taxon>
        <taxon>metagenomes</taxon>
        <taxon>ecological metagenomes</taxon>
    </lineage>
</organism>
<dbReference type="GO" id="GO:0009116">
    <property type="term" value="P:nucleoside metabolic process"/>
    <property type="evidence" value="ECO:0007669"/>
    <property type="project" value="InterPro"/>
</dbReference>
<dbReference type="PANTHER" id="PTHR42679:SF2">
    <property type="entry name" value="S-METHYL-5'-THIOADENOSINE PHOSPHORYLASE"/>
    <property type="match status" value="1"/>
</dbReference>
<dbReference type="GO" id="GO:0019509">
    <property type="term" value="P:L-methionine salvage from methylthioadenosine"/>
    <property type="evidence" value="ECO:0007669"/>
    <property type="project" value="TreeGrafter"/>
</dbReference>
<evidence type="ECO:0000259" key="3">
    <source>
        <dbReference type="Pfam" id="PF01048"/>
    </source>
</evidence>
<dbReference type="GO" id="GO:0005829">
    <property type="term" value="C:cytosol"/>
    <property type="evidence" value="ECO:0007669"/>
    <property type="project" value="TreeGrafter"/>
</dbReference>
<dbReference type="Pfam" id="PF01048">
    <property type="entry name" value="PNP_UDP_1"/>
    <property type="match status" value="1"/>
</dbReference>
<evidence type="ECO:0000256" key="2">
    <source>
        <dbReference type="ARBA" id="ARBA00022679"/>
    </source>
</evidence>
<dbReference type="SUPFAM" id="SSF53167">
    <property type="entry name" value="Purine and uridine phosphorylases"/>
    <property type="match status" value="1"/>
</dbReference>
<feature type="domain" description="Nucleoside phosphorylase" evidence="3">
    <location>
        <begin position="35"/>
        <end position="247"/>
    </location>
</feature>
<name>A0A381WPI2_9ZZZZ</name>
<accession>A0A381WPI2</accession>
<dbReference type="CDD" id="cd09010">
    <property type="entry name" value="MTAP_SsMTAPII_like_MTIP"/>
    <property type="match status" value="1"/>
</dbReference>
<protein>
    <recommendedName>
        <fullName evidence="3">Nucleoside phosphorylase domain-containing protein</fullName>
    </recommendedName>
</protein>
<dbReference type="HAMAP" id="MF_01963">
    <property type="entry name" value="MTAP"/>
    <property type="match status" value="1"/>
</dbReference>
<dbReference type="InterPro" id="IPR035994">
    <property type="entry name" value="Nucleoside_phosphorylase_sf"/>
</dbReference>
<dbReference type="AlphaFoldDB" id="A0A381WPI2"/>
<dbReference type="EMBL" id="UINC01012303">
    <property type="protein sequence ID" value="SVA53813.1"/>
    <property type="molecule type" value="Genomic_DNA"/>
</dbReference>
<proteinExistence type="inferred from homology"/>
<dbReference type="InterPro" id="IPR000845">
    <property type="entry name" value="Nucleoside_phosphorylase_d"/>
</dbReference>